<dbReference type="Proteomes" id="UP000263833">
    <property type="component" value="Unassembled WGS sequence"/>
</dbReference>
<gene>
    <name evidence="1" type="ORF">DXH95_03060</name>
</gene>
<dbReference type="EMBL" id="QRGP01000001">
    <property type="protein sequence ID" value="RDV06420.1"/>
    <property type="molecule type" value="Genomic_DNA"/>
</dbReference>
<sequence>MYDRASYSQETAYNPKNLLAGGTATTRKVTLASGTLLAGAVLGAILAASAATATAGTPVSGVGGTVGNGTVSAVTTDDGAMPGNWNLICTATGATGKFKVVRPDGSLDGILTIGSAYNGGINLTVSDGANDWLVDDIIPITVSYDEAELEYKLSVAAATDGSQYPALVLAHDADASGAALEVIAYETANVVGTALTLGAGHTIASIREGLRLKGILIDD</sequence>
<evidence type="ECO:0000313" key="2">
    <source>
        <dbReference type="Proteomes" id="UP000263833"/>
    </source>
</evidence>
<dbReference type="RefSeq" id="WP_115547973.1">
    <property type="nucleotide sequence ID" value="NZ_QRGP01000001.1"/>
</dbReference>
<evidence type="ECO:0000313" key="1">
    <source>
        <dbReference type="EMBL" id="RDV06420.1"/>
    </source>
</evidence>
<comment type="caution">
    <text evidence="1">The sequence shown here is derived from an EMBL/GenBank/DDBJ whole genome shotgun (WGS) entry which is preliminary data.</text>
</comment>
<dbReference type="OrthoDB" id="7597349at2"/>
<proteinExistence type="predicted"/>
<name>A0A371BFR9_9SPHN</name>
<reference evidence="2" key="1">
    <citation type="submission" date="2018-08" db="EMBL/GenBank/DDBJ databases">
        <authorList>
            <person name="Kim S.-J."/>
            <person name="Jung G.-Y."/>
        </authorList>
    </citation>
    <scope>NUCLEOTIDE SEQUENCE [LARGE SCALE GENOMIC DNA]</scope>
    <source>
        <strain evidence="2">GY_G</strain>
    </source>
</reference>
<organism evidence="1 2">
    <name type="scientific">Sphingorhabdus pulchriflava</name>
    <dbReference type="NCBI Taxonomy" id="2292257"/>
    <lineage>
        <taxon>Bacteria</taxon>
        <taxon>Pseudomonadati</taxon>
        <taxon>Pseudomonadota</taxon>
        <taxon>Alphaproteobacteria</taxon>
        <taxon>Sphingomonadales</taxon>
        <taxon>Sphingomonadaceae</taxon>
        <taxon>Sphingorhabdus</taxon>
    </lineage>
</organism>
<keyword evidence="2" id="KW-1185">Reference proteome</keyword>
<accession>A0A371BFR9</accession>
<protein>
    <submittedName>
        <fullName evidence="1">Head decoration protein</fullName>
    </submittedName>
</protein>
<dbReference type="AlphaFoldDB" id="A0A371BFR9"/>